<reference evidence="1 2" key="1">
    <citation type="submission" date="2015-09" db="EMBL/GenBank/DDBJ databases">
        <title>Draft genome sequence of Kouleothrix aurantiaca JCM 19913.</title>
        <authorList>
            <person name="Hemp J."/>
        </authorList>
    </citation>
    <scope>NUCLEOTIDE SEQUENCE [LARGE SCALE GENOMIC DNA]</scope>
    <source>
        <strain evidence="1 2">COM-B</strain>
    </source>
</reference>
<name>A0A0P9F7J7_9CHLR</name>
<gene>
    <name evidence="1" type="ORF">SE17_39160</name>
</gene>
<organism evidence="1 2">
    <name type="scientific">Kouleothrix aurantiaca</name>
    <dbReference type="NCBI Taxonomy" id="186479"/>
    <lineage>
        <taxon>Bacteria</taxon>
        <taxon>Bacillati</taxon>
        <taxon>Chloroflexota</taxon>
        <taxon>Chloroflexia</taxon>
        <taxon>Chloroflexales</taxon>
        <taxon>Roseiflexineae</taxon>
        <taxon>Roseiflexaceae</taxon>
        <taxon>Kouleothrix</taxon>
    </lineage>
</organism>
<evidence type="ECO:0000313" key="1">
    <source>
        <dbReference type="EMBL" id="KPV48236.1"/>
    </source>
</evidence>
<dbReference type="Proteomes" id="UP000050509">
    <property type="component" value="Unassembled WGS sequence"/>
</dbReference>
<dbReference type="EMBL" id="LJCR01002821">
    <property type="protein sequence ID" value="KPV48236.1"/>
    <property type="molecule type" value="Genomic_DNA"/>
</dbReference>
<evidence type="ECO:0000313" key="2">
    <source>
        <dbReference type="Proteomes" id="UP000050509"/>
    </source>
</evidence>
<sequence>SPACMHNRRVWLTDAMISSKGHRPHKGTSDNAIRVGTVRRDGTSIAGVAADVLMKIGVFLNILGVFA</sequence>
<accession>A0A0P9F7J7</accession>
<comment type="caution">
    <text evidence="1">The sequence shown here is derived from an EMBL/GenBank/DDBJ whole genome shotgun (WGS) entry which is preliminary data.</text>
</comment>
<proteinExistence type="predicted"/>
<dbReference type="AlphaFoldDB" id="A0A0P9F7J7"/>
<keyword evidence="2" id="KW-1185">Reference proteome</keyword>
<protein>
    <submittedName>
        <fullName evidence="1">Uncharacterized protein</fullName>
    </submittedName>
</protein>
<feature type="non-terminal residue" evidence="1">
    <location>
        <position position="1"/>
    </location>
</feature>